<sequence>MKDNKNKTELEIMEIINAIRNSGNTELIQIATLSYLKGLEDGVRIEQTRKIA</sequence>
<proteinExistence type="predicted"/>
<reference evidence="1" key="1">
    <citation type="journal article" date="2021" name="Proc. Natl. Acad. Sci. U.S.A.">
        <title>A Catalog of Tens of Thousands of Viruses from Human Metagenomes Reveals Hidden Associations with Chronic Diseases.</title>
        <authorList>
            <person name="Tisza M.J."/>
            <person name="Buck C.B."/>
        </authorList>
    </citation>
    <scope>NUCLEOTIDE SEQUENCE</scope>
    <source>
        <strain evidence="1">CtWdm1</strain>
    </source>
</reference>
<organism evidence="1">
    <name type="scientific">Siphoviridae sp. ctWdm1</name>
    <dbReference type="NCBI Taxonomy" id="2827883"/>
    <lineage>
        <taxon>Viruses</taxon>
        <taxon>Duplodnaviria</taxon>
        <taxon>Heunggongvirae</taxon>
        <taxon>Uroviricota</taxon>
        <taxon>Caudoviricetes</taxon>
    </lineage>
</organism>
<dbReference type="EMBL" id="BK032509">
    <property type="protein sequence ID" value="DAF43559.1"/>
    <property type="molecule type" value="Genomic_DNA"/>
</dbReference>
<protein>
    <submittedName>
        <fullName evidence="1">Uncharacterized protein</fullName>
    </submittedName>
</protein>
<evidence type="ECO:0000313" key="1">
    <source>
        <dbReference type="EMBL" id="DAF43559.1"/>
    </source>
</evidence>
<accession>A0A8S5RYB0</accession>
<name>A0A8S5RYB0_9CAUD</name>